<name>A0ABX9ZY00_9BURK</name>
<gene>
    <name evidence="1" type="ORF">EJO66_29345</name>
</gene>
<reference evidence="1 2" key="1">
    <citation type="submission" date="2018-12" db="EMBL/GenBank/DDBJ databases">
        <title>The genome sequences of strain 502.</title>
        <authorList>
            <person name="Gao J."/>
            <person name="Sun J."/>
        </authorList>
    </citation>
    <scope>NUCLEOTIDE SEQUENCE [LARGE SCALE GENOMIC DNA]</scope>
    <source>
        <strain evidence="1 2">502</strain>
    </source>
</reference>
<keyword evidence="2" id="KW-1185">Reference proteome</keyword>
<evidence type="ECO:0008006" key="3">
    <source>
        <dbReference type="Google" id="ProtNLM"/>
    </source>
</evidence>
<evidence type="ECO:0000313" key="1">
    <source>
        <dbReference type="EMBL" id="RSZ29491.1"/>
    </source>
</evidence>
<accession>A0ABX9ZY00</accession>
<dbReference type="RefSeq" id="WP_125966859.1">
    <property type="nucleotide sequence ID" value="NZ_RXFQ01000025.1"/>
</dbReference>
<dbReference type="EMBL" id="RXFQ01000025">
    <property type="protein sequence ID" value="RSZ29491.1"/>
    <property type="molecule type" value="Genomic_DNA"/>
</dbReference>
<evidence type="ECO:0000313" key="2">
    <source>
        <dbReference type="Proteomes" id="UP000271137"/>
    </source>
</evidence>
<organism evidence="1 2">
    <name type="scientific">Variovorax beijingensis</name>
    <dbReference type="NCBI Taxonomy" id="2496117"/>
    <lineage>
        <taxon>Bacteria</taxon>
        <taxon>Pseudomonadati</taxon>
        <taxon>Pseudomonadota</taxon>
        <taxon>Betaproteobacteria</taxon>
        <taxon>Burkholderiales</taxon>
        <taxon>Comamonadaceae</taxon>
        <taxon>Variovorax</taxon>
    </lineage>
</organism>
<dbReference type="Proteomes" id="UP000271137">
    <property type="component" value="Unassembled WGS sequence"/>
</dbReference>
<dbReference type="Pfam" id="PF11903">
    <property type="entry name" value="ParD_like"/>
    <property type="match status" value="1"/>
</dbReference>
<dbReference type="InterPro" id="IPR021831">
    <property type="entry name" value="ParD-like"/>
</dbReference>
<proteinExistence type="predicted"/>
<sequence>MSSNSIRVGAELFSIAREQGDLMSRSAAQQIEHWARIGSALEACGLTVPEVALLLKRHTEGVAAKAAGDFDLWAFKRERQSTDLANARSGRVTQAQLSWFSDGRARSVKLANSPY</sequence>
<comment type="caution">
    <text evidence="1">The sequence shown here is derived from an EMBL/GenBank/DDBJ whole genome shotgun (WGS) entry which is preliminary data.</text>
</comment>
<protein>
    <recommendedName>
        <fullName evidence="3">ParD-like antitoxin of type II ParDE toxin-antitoxin system</fullName>
    </recommendedName>
</protein>